<sequence length="121" mass="13996">MGADEEMKKIGRECELIIKEVGKEVEREGKEKKSDNEWVKNKLWRKEWRFVLVMYYADGVSVSGKVRHLALKATFGNLPLKKRVLNENLLEIGMIDEVRVLDPHGTAAMIIEEDIQELERG</sequence>
<gene>
    <name evidence="1" type="ORF">ADUPG1_011062</name>
</gene>
<evidence type="ECO:0000313" key="1">
    <source>
        <dbReference type="EMBL" id="GKT17197.1"/>
    </source>
</evidence>
<organism evidence="1 2">
    <name type="scientific">Aduncisulcus paluster</name>
    <dbReference type="NCBI Taxonomy" id="2918883"/>
    <lineage>
        <taxon>Eukaryota</taxon>
        <taxon>Metamonada</taxon>
        <taxon>Carpediemonas-like organisms</taxon>
        <taxon>Aduncisulcus</taxon>
    </lineage>
</organism>
<protein>
    <submittedName>
        <fullName evidence="1">Uncharacterized protein</fullName>
    </submittedName>
</protein>
<dbReference type="EMBL" id="BQXS01011826">
    <property type="protein sequence ID" value="GKT17197.1"/>
    <property type="molecule type" value="Genomic_DNA"/>
</dbReference>
<evidence type="ECO:0000313" key="2">
    <source>
        <dbReference type="Proteomes" id="UP001057375"/>
    </source>
</evidence>
<dbReference type="Proteomes" id="UP001057375">
    <property type="component" value="Unassembled WGS sequence"/>
</dbReference>
<keyword evidence="2" id="KW-1185">Reference proteome</keyword>
<proteinExistence type="predicted"/>
<reference evidence="1" key="1">
    <citation type="submission" date="2022-03" db="EMBL/GenBank/DDBJ databases">
        <title>Draft genome sequence of Aduncisulcus paluster, a free-living microaerophilic Fornicata.</title>
        <authorList>
            <person name="Yuyama I."/>
            <person name="Kume K."/>
            <person name="Tamura T."/>
            <person name="Inagaki Y."/>
            <person name="Hashimoto T."/>
        </authorList>
    </citation>
    <scope>NUCLEOTIDE SEQUENCE</scope>
    <source>
        <strain evidence="1">NY0171</strain>
    </source>
</reference>
<name>A0ABQ5JU22_9EUKA</name>
<accession>A0ABQ5JU22</accession>
<comment type="caution">
    <text evidence="1">The sequence shown here is derived from an EMBL/GenBank/DDBJ whole genome shotgun (WGS) entry which is preliminary data.</text>
</comment>